<keyword evidence="2" id="KW-1185">Reference proteome</keyword>
<proteinExistence type="predicted"/>
<dbReference type="AlphaFoldDB" id="A0A7M3SUP7"/>
<sequence>MRIPAELDAQRRLGADWARWLDGLSARTDALLGEWRLVAVGEPMHGYASIVVPVRTDDGGEAVLKVGFDGSVDTEQEHLALQYWAGDGAVRLFRADPARRALLLERLTTRDLSDEWDLYACEVVAQLYSRLHRPAPPRLRRLSDALRGWLDAMAADASHMPVPRRLIDRALAHGRDFTADPACDGRIIHGDLHYENVLAAERSPWLAIDPQPLSGDPHFEVAPLLWNRWEEMVGYLAPSIRRRFDTVVNAAMLDEDRAREWVVIRMVLNVHWAVQDAARMNRSLDDGERDWITRCISVAKAVQR</sequence>
<dbReference type="GO" id="GO:0016773">
    <property type="term" value="F:phosphotransferase activity, alcohol group as acceptor"/>
    <property type="evidence" value="ECO:0007669"/>
    <property type="project" value="InterPro"/>
</dbReference>
<dbReference type="OrthoDB" id="3638028at2"/>
<dbReference type="Pfam" id="PF04655">
    <property type="entry name" value="APH_6_hur"/>
    <property type="match status" value="1"/>
</dbReference>
<evidence type="ECO:0000313" key="2">
    <source>
        <dbReference type="Proteomes" id="UP000444980"/>
    </source>
</evidence>
<dbReference type="GO" id="GO:0019748">
    <property type="term" value="P:secondary metabolic process"/>
    <property type="evidence" value="ECO:0007669"/>
    <property type="project" value="InterPro"/>
</dbReference>
<dbReference type="SUPFAM" id="SSF56112">
    <property type="entry name" value="Protein kinase-like (PK-like)"/>
    <property type="match status" value="1"/>
</dbReference>
<comment type="caution">
    <text evidence="1">The sequence shown here is derived from an EMBL/GenBank/DDBJ whole genome shotgun (WGS) entry which is preliminary data.</text>
</comment>
<dbReference type="Proteomes" id="UP000444980">
    <property type="component" value="Unassembled WGS sequence"/>
</dbReference>
<accession>A0A7M3SUP7</accession>
<dbReference type="EMBL" id="BJOU01000001">
    <property type="protein sequence ID" value="GED96371.1"/>
    <property type="molecule type" value="Genomic_DNA"/>
</dbReference>
<dbReference type="RefSeq" id="WP_161925850.1">
    <property type="nucleotide sequence ID" value="NZ_BJOU01000001.1"/>
</dbReference>
<keyword evidence="1" id="KW-0418">Kinase</keyword>
<evidence type="ECO:0000313" key="1">
    <source>
        <dbReference type="EMBL" id="GED96371.1"/>
    </source>
</evidence>
<keyword evidence="1" id="KW-0808">Transferase</keyword>
<dbReference type="InterPro" id="IPR006748">
    <property type="entry name" value="NH2Glyco/OHUrea_AB-resist_kin"/>
</dbReference>
<protein>
    <submittedName>
        <fullName evidence="1">Streptomycin 6-kinase</fullName>
    </submittedName>
</protein>
<dbReference type="GO" id="GO:0016301">
    <property type="term" value="F:kinase activity"/>
    <property type="evidence" value="ECO:0007669"/>
    <property type="project" value="UniProtKB-KW"/>
</dbReference>
<organism evidence="1 2">
    <name type="scientific">Gordonia crocea</name>
    <dbReference type="NCBI Taxonomy" id="589162"/>
    <lineage>
        <taxon>Bacteria</taxon>
        <taxon>Bacillati</taxon>
        <taxon>Actinomycetota</taxon>
        <taxon>Actinomycetes</taxon>
        <taxon>Mycobacteriales</taxon>
        <taxon>Gordoniaceae</taxon>
        <taxon>Gordonia</taxon>
    </lineage>
</organism>
<reference evidence="2" key="1">
    <citation type="submission" date="2019-06" db="EMBL/GenBank/DDBJ databases">
        <title>Gordonia isolated from sludge of a wastewater treatment plant.</title>
        <authorList>
            <person name="Tamura T."/>
            <person name="Aoyama K."/>
            <person name="Kang Y."/>
            <person name="Saito S."/>
            <person name="Akiyama N."/>
            <person name="Yazawa K."/>
            <person name="Gonoi T."/>
            <person name="Mikami Y."/>
        </authorList>
    </citation>
    <scope>NUCLEOTIDE SEQUENCE [LARGE SCALE GENOMIC DNA]</scope>
    <source>
        <strain evidence="2">NBRC 107697</strain>
    </source>
</reference>
<dbReference type="InterPro" id="IPR011009">
    <property type="entry name" value="Kinase-like_dom_sf"/>
</dbReference>
<dbReference type="Gene3D" id="3.90.1200.10">
    <property type="match status" value="1"/>
</dbReference>
<gene>
    <name evidence="1" type="ORF">nbrc107697_04100</name>
</gene>
<name>A0A7M3SUP7_9ACTN</name>